<gene>
    <name evidence="1" type="ORF">CRG98_047089</name>
</gene>
<organism evidence="1 2">
    <name type="scientific">Punica granatum</name>
    <name type="common">Pomegranate</name>
    <dbReference type="NCBI Taxonomy" id="22663"/>
    <lineage>
        <taxon>Eukaryota</taxon>
        <taxon>Viridiplantae</taxon>
        <taxon>Streptophyta</taxon>
        <taxon>Embryophyta</taxon>
        <taxon>Tracheophyta</taxon>
        <taxon>Spermatophyta</taxon>
        <taxon>Magnoliopsida</taxon>
        <taxon>eudicotyledons</taxon>
        <taxon>Gunneridae</taxon>
        <taxon>Pentapetalae</taxon>
        <taxon>rosids</taxon>
        <taxon>malvids</taxon>
        <taxon>Myrtales</taxon>
        <taxon>Lythraceae</taxon>
        <taxon>Punica</taxon>
    </lineage>
</organism>
<proteinExistence type="predicted"/>
<keyword evidence="2" id="KW-1185">Reference proteome</keyword>
<dbReference type="AlphaFoldDB" id="A0A2I0HM14"/>
<protein>
    <submittedName>
        <fullName evidence="1">Uncharacterized protein</fullName>
    </submittedName>
</protein>
<evidence type="ECO:0000313" key="1">
    <source>
        <dbReference type="EMBL" id="PKI32520.1"/>
    </source>
</evidence>
<comment type="caution">
    <text evidence="1">The sequence shown here is derived from an EMBL/GenBank/DDBJ whole genome shotgun (WGS) entry which is preliminary data.</text>
</comment>
<evidence type="ECO:0000313" key="2">
    <source>
        <dbReference type="Proteomes" id="UP000233551"/>
    </source>
</evidence>
<dbReference type="EMBL" id="PGOL01007540">
    <property type="protein sequence ID" value="PKI32520.1"/>
    <property type="molecule type" value="Genomic_DNA"/>
</dbReference>
<dbReference type="Proteomes" id="UP000233551">
    <property type="component" value="Unassembled WGS sequence"/>
</dbReference>
<feature type="non-terminal residue" evidence="1">
    <location>
        <position position="79"/>
    </location>
</feature>
<name>A0A2I0HM14_PUNGR</name>
<reference evidence="1 2" key="1">
    <citation type="submission" date="2017-11" db="EMBL/GenBank/DDBJ databases">
        <title>De-novo sequencing of pomegranate (Punica granatum L.) genome.</title>
        <authorList>
            <person name="Akparov Z."/>
            <person name="Amiraslanov A."/>
            <person name="Hajiyeva S."/>
            <person name="Abbasov M."/>
            <person name="Kaur K."/>
            <person name="Hamwieh A."/>
            <person name="Solovyev V."/>
            <person name="Salamov A."/>
            <person name="Braich B."/>
            <person name="Kosarev P."/>
            <person name="Mahmoud A."/>
            <person name="Hajiyev E."/>
            <person name="Babayeva S."/>
            <person name="Izzatullayeva V."/>
            <person name="Mammadov A."/>
            <person name="Mammadov A."/>
            <person name="Sharifova S."/>
            <person name="Ojaghi J."/>
            <person name="Eynullazada K."/>
            <person name="Bayramov B."/>
            <person name="Abdulazimova A."/>
            <person name="Shahmuradov I."/>
        </authorList>
    </citation>
    <scope>NUCLEOTIDE SEQUENCE [LARGE SCALE GENOMIC DNA]</scope>
    <source>
        <strain evidence="2">cv. AG2017</strain>
        <tissue evidence="1">Leaf</tissue>
    </source>
</reference>
<sequence>MVAPVGLNDFMVGGAKAKSPPVLVHFNFNGAIDSLYSSPKAGAGNVIVAQKDLPYHAVGAGRPDLSIIPNNGDGLEGVE</sequence>
<accession>A0A2I0HM14</accession>